<dbReference type="Proteomes" id="UP001304419">
    <property type="component" value="Chromosome 2"/>
</dbReference>
<proteinExistence type="inferred from homology"/>
<evidence type="ECO:0000313" key="7">
    <source>
        <dbReference type="EMBL" id="WOX30616.1"/>
    </source>
</evidence>
<organism evidence="7 8">
    <name type="scientific">Pseudoalteromonas maricaloris</name>
    <dbReference type="NCBI Taxonomy" id="184924"/>
    <lineage>
        <taxon>Bacteria</taxon>
        <taxon>Pseudomonadati</taxon>
        <taxon>Pseudomonadota</taxon>
        <taxon>Gammaproteobacteria</taxon>
        <taxon>Alteromonadales</taxon>
        <taxon>Pseudoalteromonadaceae</taxon>
        <taxon>Pseudoalteromonas</taxon>
    </lineage>
</organism>
<reference evidence="7 8" key="1">
    <citation type="submission" date="2023-10" db="EMBL/GenBank/DDBJ databases">
        <title>To unveil natural product biosynthetic capacity in Pseudoalteromonas.</title>
        <authorList>
            <person name="Wang J."/>
        </authorList>
    </citation>
    <scope>NUCLEOTIDE SEQUENCE [LARGE SCALE GENOMIC DNA]</scope>
    <source>
        <strain evidence="7 8">DSM 15914</strain>
    </source>
</reference>
<dbReference type="RefSeq" id="WP_226899030.1">
    <property type="nucleotide sequence ID" value="NZ_CBCSDF010000017.1"/>
</dbReference>
<comment type="similarity">
    <text evidence="2">Belongs to the MipA/OmpV family.</text>
</comment>
<feature type="signal peptide" evidence="6">
    <location>
        <begin position="1"/>
        <end position="18"/>
    </location>
</feature>
<dbReference type="PANTHER" id="PTHR38776:SF1">
    <property type="entry name" value="MLTA-INTERACTING PROTEIN-RELATED"/>
    <property type="match status" value="1"/>
</dbReference>
<keyword evidence="5" id="KW-0998">Cell outer membrane</keyword>
<dbReference type="Pfam" id="PF06629">
    <property type="entry name" value="MipA"/>
    <property type="match status" value="1"/>
</dbReference>
<evidence type="ECO:0000256" key="1">
    <source>
        <dbReference type="ARBA" id="ARBA00004442"/>
    </source>
</evidence>
<gene>
    <name evidence="7" type="ORF">R5H13_22295</name>
</gene>
<evidence type="ECO:0000256" key="4">
    <source>
        <dbReference type="ARBA" id="ARBA00023136"/>
    </source>
</evidence>
<evidence type="ECO:0000256" key="6">
    <source>
        <dbReference type="SAM" id="SignalP"/>
    </source>
</evidence>
<sequence>MNKLLMALTLLITTQVNATAVPCDANDSECTPVDEWRFGIALGGGVISNPLHDGENIPLVVVPYISYYGEHLFLDNGTLGYTFHYTDKFDLSLIGTFNTEQAYFEKFHPSNIFVQKMGFDASNELPGGEFAAEQTAISLDDIESRKWAIDGGVLAHWIMSDSVKISASWLTDITNTYQGYNADVGVSYRFRFDNSPNTYVFIKAGLKWKSRQLVDYYYGIDKADTPNSELWYKGSSSFQPYVSFAYSYPVSESWTFKFNAKYQQLDSTMTDSPIVEDSYTATVFVGGKYEF</sequence>
<accession>A0ABZ0MHT3</accession>
<dbReference type="PANTHER" id="PTHR38776">
    <property type="entry name" value="MLTA-INTERACTING PROTEIN-RELATED"/>
    <property type="match status" value="1"/>
</dbReference>
<keyword evidence="3 6" id="KW-0732">Signal</keyword>
<comment type="subcellular location">
    <subcellularLocation>
        <location evidence="1">Cell outer membrane</location>
    </subcellularLocation>
</comment>
<dbReference type="InterPro" id="IPR010583">
    <property type="entry name" value="MipA"/>
</dbReference>
<keyword evidence="8" id="KW-1185">Reference proteome</keyword>
<evidence type="ECO:0000256" key="2">
    <source>
        <dbReference type="ARBA" id="ARBA00005722"/>
    </source>
</evidence>
<evidence type="ECO:0000256" key="3">
    <source>
        <dbReference type="ARBA" id="ARBA00022729"/>
    </source>
</evidence>
<keyword evidence="4" id="KW-0472">Membrane</keyword>
<evidence type="ECO:0000256" key="5">
    <source>
        <dbReference type="ARBA" id="ARBA00023237"/>
    </source>
</evidence>
<name>A0ABZ0MHT3_9GAMM</name>
<dbReference type="EMBL" id="CP137579">
    <property type="protein sequence ID" value="WOX30616.1"/>
    <property type="molecule type" value="Genomic_DNA"/>
</dbReference>
<feature type="chain" id="PRO_5046920742" evidence="6">
    <location>
        <begin position="19"/>
        <end position="291"/>
    </location>
</feature>
<protein>
    <submittedName>
        <fullName evidence="7">MipA/OmpV family protein</fullName>
    </submittedName>
</protein>
<evidence type="ECO:0000313" key="8">
    <source>
        <dbReference type="Proteomes" id="UP001304419"/>
    </source>
</evidence>